<keyword evidence="6" id="KW-0963">Cytoplasm</keyword>
<keyword evidence="3 6" id="KW-0996">Nickel insertion</keyword>
<proteinExistence type="inferred from homology"/>
<evidence type="ECO:0000256" key="4">
    <source>
        <dbReference type="ARBA" id="ARBA00023134"/>
    </source>
</evidence>
<sequence length="231" mass="24623">MSTDSDLSGGMQLATNPFENAARSTVHAARAARVGIGGPVGSGKTRLLEQLIPRFAARGIDLAVITNDLVTREDAERVRRSGLIDPARVLAVETGACPHTAIREDPTLNLQAADELDARYPGLRLVLIESGGDNLASSFSLDLVDYWIFVIDVAAGDDIPRKRGLGVLSCDLLVINKFDLAPHVGVDLQRMVSEAREVRGERPVLLTNCATGDGVDAVADAIIENVLFDAL</sequence>
<organism evidence="8 9">
    <name type="scientific">Paraburkholderia aspalathi</name>
    <dbReference type="NCBI Taxonomy" id="1324617"/>
    <lineage>
        <taxon>Bacteria</taxon>
        <taxon>Pseudomonadati</taxon>
        <taxon>Pseudomonadota</taxon>
        <taxon>Betaproteobacteria</taxon>
        <taxon>Burkholderiales</taxon>
        <taxon>Burkholderiaceae</taxon>
        <taxon>Paraburkholderia</taxon>
    </lineage>
</organism>
<dbReference type="RefSeq" id="WP_244179510.1">
    <property type="nucleotide sequence ID" value="NZ_FPBH01000026.1"/>
</dbReference>
<protein>
    <recommendedName>
        <fullName evidence="6">Urease accessory protein UreG</fullName>
    </recommendedName>
</protein>
<evidence type="ECO:0000256" key="3">
    <source>
        <dbReference type="ARBA" id="ARBA00022988"/>
    </source>
</evidence>
<evidence type="ECO:0000256" key="6">
    <source>
        <dbReference type="HAMAP-Rule" id="MF_01389"/>
    </source>
</evidence>
<dbReference type="HAMAP" id="MF_01389">
    <property type="entry name" value="UreG"/>
    <property type="match status" value="1"/>
</dbReference>
<dbReference type="PANTHER" id="PTHR31715:SF0">
    <property type="entry name" value="UREASE ACCESSORY PROTEIN G"/>
    <property type="match status" value="1"/>
</dbReference>
<dbReference type="Pfam" id="PF02492">
    <property type="entry name" value="cobW"/>
    <property type="match status" value="1"/>
</dbReference>
<dbReference type="AlphaFoldDB" id="A0A1I7EKE3"/>
<evidence type="ECO:0000313" key="8">
    <source>
        <dbReference type="EMBL" id="SFU24365.1"/>
    </source>
</evidence>
<dbReference type="InterPro" id="IPR027417">
    <property type="entry name" value="P-loop_NTPase"/>
</dbReference>
<dbReference type="NCBIfam" id="TIGR00101">
    <property type="entry name" value="ureG"/>
    <property type="match status" value="1"/>
</dbReference>
<evidence type="ECO:0000313" key="9">
    <source>
        <dbReference type="Proteomes" id="UP000198844"/>
    </source>
</evidence>
<dbReference type="SUPFAM" id="SSF52540">
    <property type="entry name" value="P-loop containing nucleoside triphosphate hydrolases"/>
    <property type="match status" value="1"/>
</dbReference>
<dbReference type="PIRSF" id="PIRSF005624">
    <property type="entry name" value="Ni-bind_GTPase"/>
    <property type="match status" value="1"/>
</dbReference>
<feature type="binding site" evidence="6">
    <location>
        <begin position="38"/>
        <end position="45"/>
    </location>
    <ligand>
        <name>GTP</name>
        <dbReference type="ChEBI" id="CHEBI:37565"/>
    </ligand>
</feature>
<dbReference type="GO" id="GO:0005525">
    <property type="term" value="F:GTP binding"/>
    <property type="evidence" value="ECO:0007669"/>
    <property type="project" value="UniProtKB-KW"/>
</dbReference>
<dbReference type="GO" id="GO:0005737">
    <property type="term" value="C:cytoplasm"/>
    <property type="evidence" value="ECO:0007669"/>
    <property type="project" value="UniProtKB-SubCell"/>
</dbReference>
<comment type="similarity">
    <text evidence="1 6">Belongs to the SIMIBI class G3E GTPase family. UreG subfamily.</text>
</comment>
<dbReference type="InterPro" id="IPR004400">
    <property type="entry name" value="UreG"/>
</dbReference>
<gene>
    <name evidence="6" type="primary">ureG</name>
    <name evidence="8" type="ORF">SAMN05192563_1026101</name>
</gene>
<name>A0A1I7EKE3_9BURK</name>
<evidence type="ECO:0000256" key="5">
    <source>
        <dbReference type="ARBA" id="ARBA00023186"/>
    </source>
</evidence>
<comment type="subunit">
    <text evidence="6">Homodimer. UreD, UreF and UreG form a complex that acts as a GTP-hydrolysis-dependent molecular chaperone, activating the urease apoprotein by helping to assemble the nickel containing metallocenter of UreC. The UreE protein probably delivers the nickel.</text>
</comment>
<dbReference type="GO" id="GO:0003924">
    <property type="term" value="F:GTPase activity"/>
    <property type="evidence" value="ECO:0007669"/>
    <property type="project" value="InterPro"/>
</dbReference>
<dbReference type="PANTHER" id="PTHR31715">
    <property type="entry name" value="UREASE ACCESSORY PROTEIN G"/>
    <property type="match status" value="1"/>
</dbReference>
<comment type="subcellular location">
    <subcellularLocation>
        <location evidence="6">Cytoplasm</location>
    </subcellularLocation>
</comment>
<dbReference type="Gene3D" id="3.40.50.300">
    <property type="entry name" value="P-loop containing nucleotide triphosphate hydrolases"/>
    <property type="match status" value="1"/>
</dbReference>
<dbReference type="InterPro" id="IPR003495">
    <property type="entry name" value="CobW/HypB/UreG_nucleotide-bd"/>
</dbReference>
<keyword evidence="2 6" id="KW-0547">Nucleotide-binding</keyword>
<evidence type="ECO:0000256" key="2">
    <source>
        <dbReference type="ARBA" id="ARBA00022741"/>
    </source>
</evidence>
<dbReference type="EMBL" id="FPBH01000026">
    <property type="protein sequence ID" value="SFU24365.1"/>
    <property type="molecule type" value="Genomic_DNA"/>
</dbReference>
<dbReference type="GO" id="GO:0016151">
    <property type="term" value="F:nickel cation binding"/>
    <property type="evidence" value="ECO:0007669"/>
    <property type="project" value="UniProtKB-UniRule"/>
</dbReference>
<keyword evidence="4 6" id="KW-0342">GTP-binding</keyword>
<accession>A0A1I7EKE3</accession>
<dbReference type="GO" id="GO:0043419">
    <property type="term" value="P:urea catabolic process"/>
    <property type="evidence" value="ECO:0007669"/>
    <property type="project" value="InterPro"/>
</dbReference>
<reference evidence="8 9" key="1">
    <citation type="submission" date="2016-10" db="EMBL/GenBank/DDBJ databases">
        <authorList>
            <person name="de Groot N.N."/>
        </authorList>
    </citation>
    <scope>NUCLEOTIDE SEQUENCE [LARGE SCALE GENOMIC DNA]</scope>
    <source>
        <strain evidence="8 9">LMG 27731</strain>
    </source>
</reference>
<keyword evidence="5 6" id="KW-0143">Chaperone</keyword>
<evidence type="ECO:0000256" key="1">
    <source>
        <dbReference type="ARBA" id="ARBA00005732"/>
    </source>
</evidence>
<dbReference type="Proteomes" id="UP000198844">
    <property type="component" value="Unassembled WGS sequence"/>
</dbReference>
<evidence type="ECO:0000259" key="7">
    <source>
        <dbReference type="Pfam" id="PF02492"/>
    </source>
</evidence>
<comment type="function">
    <text evidence="6">Facilitates the functional incorporation of the urease nickel metallocenter. This process requires GTP hydrolysis, probably effectuated by UreG.</text>
</comment>
<feature type="domain" description="CobW/HypB/UreG nucleotide-binding" evidence="7">
    <location>
        <begin position="34"/>
        <end position="204"/>
    </location>
</feature>